<evidence type="ECO:0000313" key="3">
    <source>
        <dbReference type="Proteomes" id="UP000176420"/>
    </source>
</evidence>
<dbReference type="InterPro" id="IPR009009">
    <property type="entry name" value="RlpA-like_DPBB"/>
</dbReference>
<protein>
    <recommendedName>
        <fullName evidence="1">RlpA-like protein double-psi beta-barrel domain-containing protein</fullName>
    </recommendedName>
</protein>
<dbReference type="InterPro" id="IPR036908">
    <property type="entry name" value="RlpA-like_sf"/>
</dbReference>
<evidence type="ECO:0000313" key="2">
    <source>
        <dbReference type="EMBL" id="OGY85848.1"/>
    </source>
</evidence>
<dbReference type="Gene3D" id="2.40.40.10">
    <property type="entry name" value="RlpA-like domain"/>
    <property type="match status" value="1"/>
</dbReference>
<reference evidence="2 3" key="1">
    <citation type="journal article" date="2016" name="Nat. Commun.">
        <title>Thousands of microbial genomes shed light on interconnected biogeochemical processes in an aquifer system.</title>
        <authorList>
            <person name="Anantharaman K."/>
            <person name="Brown C.T."/>
            <person name="Hug L.A."/>
            <person name="Sharon I."/>
            <person name="Castelle C.J."/>
            <person name="Probst A.J."/>
            <person name="Thomas B.C."/>
            <person name="Singh A."/>
            <person name="Wilkins M.J."/>
            <person name="Karaoz U."/>
            <person name="Brodie E.L."/>
            <person name="Williams K.H."/>
            <person name="Hubbard S.S."/>
            <person name="Banfield J.F."/>
        </authorList>
    </citation>
    <scope>NUCLEOTIDE SEQUENCE [LARGE SCALE GENOMIC DNA]</scope>
</reference>
<dbReference type="Pfam" id="PF03330">
    <property type="entry name" value="DPBB_1"/>
    <property type="match status" value="1"/>
</dbReference>
<comment type="caution">
    <text evidence="2">The sequence shown here is derived from an EMBL/GenBank/DDBJ whole genome shotgun (WGS) entry which is preliminary data.</text>
</comment>
<accession>A0A1G2B9E3</accession>
<dbReference type="Proteomes" id="UP000176420">
    <property type="component" value="Unassembled WGS sequence"/>
</dbReference>
<evidence type="ECO:0000259" key="1">
    <source>
        <dbReference type="Pfam" id="PF03330"/>
    </source>
</evidence>
<dbReference type="SUPFAM" id="SSF50685">
    <property type="entry name" value="Barwin-like endoglucanases"/>
    <property type="match status" value="1"/>
</dbReference>
<sequence>MRLWTKIKHVILGLLLAVFVFCFNFIPVWAINIKAVAVLKPQDVRFGAMVTSPKKVLRLGIPKDAVAFKKKLQIELSQISAHAQKVKKLTKNYKLVGNVWRYTLSSPSELALQGEIWLSLTRRQADSRGYAIMFWNDTIGEWQDVSYVYNQEEQQMHFSVNASNALIAVVLPKQKEKQKTKADYFTGSASWYEATGAAMNLVPLGSRVLVENPLTGQKIKVRITSTGPFIPGRIIDLPSAKFAKLANLSQGIMTVNVYPIK</sequence>
<dbReference type="PANTHER" id="PTHR34183:SF1">
    <property type="entry name" value="ENDOLYTIC PEPTIDOGLYCAN TRANSGLYCOSYLASE RLPA"/>
    <property type="match status" value="1"/>
</dbReference>
<organism evidence="2 3">
    <name type="scientific">Candidatus Kerfeldbacteria bacterium RIFOXYB2_FULL_38_14</name>
    <dbReference type="NCBI Taxonomy" id="1798547"/>
    <lineage>
        <taxon>Bacteria</taxon>
        <taxon>Candidatus Kerfeldiibacteriota</taxon>
    </lineage>
</organism>
<feature type="domain" description="RlpA-like protein double-psi beta-barrel" evidence="1">
    <location>
        <begin position="186"/>
        <end position="256"/>
    </location>
</feature>
<proteinExistence type="predicted"/>
<gene>
    <name evidence="2" type="ORF">A2319_05845</name>
</gene>
<name>A0A1G2B9E3_9BACT</name>
<dbReference type="CDD" id="cd22268">
    <property type="entry name" value="DPBB_RlpA-like"/>
    <property type="match status" value="1"/>
</dbReference>
<dbReference type="AlphaFoldDB" id="A0A1G2B9E3"/>
<dbReference type="PANTHER" id="PTHR34183">
    <property type="entry name" value="ENDOLYTIC PEPTIDOGLYCAN TRANSGLYCOSYLASE RLPA"/>
    <property type="match status" value="1"/>
</dbReference>
<dbReference type="EMBL" id="MHKI01000027">
    <property type="protein sequence ID" value="OGY85848.1"/>
    <property type="molecule type" value="Genomic_DNA"/>
</dbReference>